<evidence type="ECO:0000313" key="4">
    <source>
        <dbReference type="EMBL" id="ACO76336.1"/>
    </source>
</evidence>
<sequence length="253" mass="27055">MNLHPRLATGLIAALLMLGTSHATAHSNETPTYGSIDRLDLTLLLPAPPTLDSPEQKAEVEAILAAQKAAGAERIAQAVKDAKGTVFDMFGQVLGAHFTAAELPATARLFARLGNSEAAVVEAAQNVFDRKRPFAADGRVQVLPQASMMSVEMAKSQGENLPTKGSWPSSRAARVTASAIVMSEIVPERKSELWSRAREYAESRVIAGMHYPQDLEMGYRAGTALAALLQADAEFKAEFAAARQETRTALGLK</sequence>
<dbReference type="InterPro" id="IPR000326">
    <property type="entry name" value="PAP2/HPO"/>
</dbReference>
<dbReference type="EMBL" id="CP001157">
    <property type="protein sequence ID" value="ACO76336.1"/>
    <property type="molecule type" value="Genomic_DNA"/>
</dbReference>
<dbReference type="AlphaFoldDB" id="C1DG09"/>
<keyword evidence="2" id="KW-0732">Signal</keyword>
<dbReference type="OrthoDB" id="9780507at2"/>
<reference evidence="4 5" key="1">
    <citation type="journal article" date="2009" name="J. Bacteriol.">
        <title>Genome sequence of Azotobacter vinelandii, an obligate aerobe specialized to support diverse anaerobic metabolic processes.</title>
        <authorList>
            <person name="Setubal J.C."/>
            <person name="dos Santos P."/>
            <person name="Goldman B.S."/>
            <person name="Ertesvag H."/>
            <person name="Espin G."/>
            <person name="Rubio L.M."/>
            <person name="Valla S."/>
            <person name="Almeida N.F."/>
            <person name="Balasubramanian D."/>
            <person name="Cromes L."/>
            <person name="Curatti L."/>
            <person name="Du Z."/>
            <person name="Godsy E."/>
            <person name="Goodner B."/>
            <person name="Hellner-Burris K."/>
            <person name="Hernandez J.A."/>
            <person name="Houmiel K."/>
            <person name="Imperial J."/>
            <person name="Kennedy C."/>
            <person name="Larson T.J."/>
            <person name="Latreille P."/>
            <person name="Ligon L.S."/>
            <person name="Lu J."/>
            <person name="Maerk M."/>
            <person name="Miller N.M."/>
            <person name="Norton S."/>
            <person name="O'Carroll I.P."/>
            <person name="Paulsen I."/>
            <person name="Raulfs E.C."/>
            <person name="Roemer R."/>
            <person name="Rosser J."/>
            <person name="Segura D."/>
            <person name="Slater S."/>
            <person name="Stricklin S.L."/>
            <person name="Studholme D.J."/>
            <person name="Sun J."/>
            <person name="Viana C.J."/>
            <person name="Wallin E."/>
            <person name="Wang B."/>
            <person name="Wheeler C."/>
            <person name="Zhu H."/>
            <person name="Dean D.R."/>
            <person name="Dixon R."/>
            <person name="Wood D."/>
        </authorList>
    </citation>
    <scope>NUCLEOTIDE SEQUENCE [LARGE SCALE GENOMIC DNA]</scope>
    <source>
        <strain evidence="5">DJ / ATCC BAA-1303</strain>
    </source>
</reference>
<evidence type="ECO:0000256" key="1">
    <source>
        <dbReference type="PIRNR" id="PIRNR000897"/>
    </source>
</evidence>
<proteinExistence type="inferred from homology"/>
<feature type="chain" id="PRO_5002908492" description="Acid phosphatase" evidence="2">
    <location>
        <begin position="26"/>
        <end position="253"/>
    </location>
</feature>
<protein>
    <recommendedName>
        <fullName evidence="1">Acid phosphatase</fullName>
        <ecNumber evidence="1">3.1.3.2</ecNumber>
    </recommendedName>
</protein>
<dbReference type="EC" id="3.1.3.2" evidence="1"/>
<comment type="catalytic activity">
    <reaction evidence="1">
        <text>a phosphate monoester + H2O = an alcohol + phosphate</text>
        <dbReference type="Rhea" id="RHEA:15017"/>
        <dbReference type="ChEBI" id="CHEBI:15377"/>
        <dbReference type="ChEBI" id="CHEBI:30879"/>
        <dbReference type="ChEBI" id="CHEBI:43474"/>
        <dbReference type="ChEBI" id="CHEBI:67140"/>
        <dbReference type="EC" id="3.1.3.2"/>
    </reaction>
</comment>
<keyword evidence="1" id="KW-0378">Hydrolase</keyword>
<dbReference type="InterPro" id="IPR036938">
    <property type="entry name" value="PAP2/HPO_sf"/>
</dbReference>
<dbReference type="eggNOG" id="COG0671">
    <property type="taxonomic scope" value="Bacteria"/>
</dbReference>
<dbReference type="PIRSF" id="PIRSF000897">
    <property type="entry name" value="Acid_Ptase_ClsA"/>
    <property type="match status" value="1"/>
</dbReference>
<dbReference type="InterPro" id="IPR001011">
    <property type="entry name" value="Acid_Pase_classA_bac"/>
</dbReference>
<feature type="signal peptide" evidence="2">
    <location>
        <begin position="1"/>
        <end position="25"/>
    </location>
</feature>
<dbReference type="STRING" id="322710.Avin_00690"/>
<name>C1DG09_AZOVD</name>
<dbReference type="GO" id="GO:0004601">
    <property type="term" value="F:peroxidase activity"/>
    <property type="evidence" value="ECO:0007669"/>
    <property type="project" value="UniProtKB-KW"/>
</dbReference>
<comment type="similarity">
    <text evidence="1">Belongs to the class A bacterial acid phosphatase family.</text>
</comment>
<evidence type="ECO:0000259" key="3">
    <source>
        <dbReference type="SMART" id="SM00014"/>
    </source>
</evidence>
<gene>
    <name evidence="4" type="ordered locus">Avin_00690</name>
</gene>
<dbReference type="SMART" id="SM00014">
    <property type="entry name" value="acidPPc"/>
    <property type="match status" value="1"/>
</dbReference>
<dbReference type="GeneID" id="88183543"/>
<dbReference type="SUPFAM" id="SSF48317">
    <property type="entry name" value="Acid phosphatase/Vanadium-dependent haloperoxidase"/>
    <property type="match status" value="1"/>
</dbReference>
<evidence type="ECO:0000256" key="2">
    <source>
        <dbReference type="SAM" id="SignalP"/>
    </source>
</evidence>
<keyword evidence="4" id="KW-0575">Peroxidase</keyword>
<dbReference type="PRINTS" id="PR00483">
    <property type="entry name" value="BACPHPHTASE"/>
</dbReference>
<dbReference type="GO" id="GO:0030288">
    <property type="term" value="C:outer membrane-bounded periplasmic space"/>
    <property type="evidence" value="ECO:0007669"/>
    <property type="project" value="InterPro"/>
</dbReference>
<dbReference type="Gene3D" id="1.20.144.10">
    <property type="entry name" value="Phosphatidic acid phosphatase type 2/haloperoxidase"/>
    <property type="match status" value="1"/>
</dbReference>
<evidence type="ECO:0000313" key="5">
    <source>
        <dbReference type="Proteomes" id="UP000002424"/>
    </source>
</evidence>
<dbReference type="GO" id="GO:0003993">
    <property type="term" value="F:acid phosphatase activity"/>
    <property type="evidence" value="ECO:0007669"/>
    <property type="project" value="UniProtKB-EC"/>
</dbReference>
<dbReference type="EnsemblBacteria" id="ACO76336">
    <property type="protein sequence ID" value="ACO76336"/>
    <property type="gene ID" value="Avin_00690"/>
</dbReference>
<dbReference type="Proteomes" id="UP000002424">
    <property type="component" value="Chromosome"/>
</dbReference>
<dbReference type="KEGG" id="avn:Avin_00690"/>
<dbReference type="HOGENOM" id="CLU_079861_1_0_6"/>
<feature type="domain" description="Phosphatidic acid phosphatase type 2/haloperoxidase" evidence="3">
    <location>
        <begin position="107"/>
        <end position="230"/>
    </location>
</feature>
<dbReference type="RefSeq" id="WP_012698764.1">
    <property type="nucleotide sequence ID" value="NC_012560.1"/>
</dbReference>
<keyword evidence="4" id="KW-0560">Oxidoreductase</keyword>
<accession>C1DG09</accession>
<organism evidence="4 5">
    <name type="scientific">Azotobacter vinelandii (strain DJ / ATCC BAA-1303)</name>
    <dbReference type="NCBI Taxonomy" id="322710"/>
    <lineage>
        <taxon>Bacteria</taxon>
        <taxon>Pseudomonadati</taxon>
        <taxon>Pseudomonadota</taxon>
        <taxon>Gammaproteobacteria</taxon>
        <taxon>Pseudomonadales</taxon>
        <taxon>Pseudomonadaceae</taxon>
        <taxon>Azotobacter</taxon>
    </lineage>
</organism>
<dbReference type="Pfam" id="PF01569">
    <property type="entry name" value="PAP2"/>
    <property type="match status" value="1"/>
</dbReference>
<keyword evidence="5" id="KW-1185">Reference proteome</keyword>